<dbReference type="SUPFAM" id="SSF54211">
    <property type="entry name" value="Ribosomal protein S5 domain 2-like"/>
    <property type="match status" value="1"/>
</dbReference>
<feature type="non-terminal residue" evidence="5">
    <location>
        <position position="1"/>
    </location>
</feature>
<dbReference type="InterPro" id="IPR020568">
    <property type="entry name" value="Ribosomal_Su5_D2-typ_SF"/>
</dbReference>
<evidence type="ECO:0000256" key="3">
    <source>
        <dbReference type="ARBA" id="ARBA00023204"/>
    </source>
</evidence>
<dbReference type="SMART" id="SM01340">
    <property type="entry name" value="DNA_mis_repair"/>
    <property type="match status" value="1"/>
</dbReference>
<gene>
    <name evidence="5" type="ORF">S03H2_37776</name>
</gene>
<proteinExistence type="inferred from homology"/>
<name>X1FZM9_9ZZZZ</name>
<dbReference type="CDD" id="cd00782">
    <property type="entry name" value="MutL_Trans"/>
    <property type="match status" value="1"/>
</dbReference>
<comment type="similarity">
    <text evidence="1">Belongs to the DNA mismatch repair MutL/HexB family.</text>
</comment>
<evidence type="ECO:0000256" key="1">
    <source>
        <dbReference type="ARBA" id="ARBA00006082"/>
    </source>
</evidence>
<dbReference type="GO" id="GO:0030983">
    <property type="term" value="F:mismatched DNA binding"/>
    <property type="evidence" value="ECO:0007669"/>
    <property type="project" value="InterPro"/>
</dbReference>
<dbReference type="PANTHER" id="PTHR10073:SF12">
    <property type="entry name" value="DNA MISMATCH REPAIR PROTEIN MLH1"/>
    <property type="match status" value="1"/>
</dbReference>
<dbReference type="GO" id="GO:0016887">
    <property type="term" value="F:ATP hydrolysis activity"/>
    <property type="evidence" value="ECO:0007669"/>
    <property type="project" value="InterPro"/>
</dbReference>
<dbReference type="NCBIfam" id="TIGR00585">
    <property type="entry name" value="mutl"/>
    <property type="match status" value="1"/>
</dbReference>
<organism evidence="5">
    <name type="scientific">marine sediment metagenome</name>
    <dbReference type="NCBI Taxonomy" id="412755"/>
    <lineage>
        <taxon>unclassified sequences</taxon>
        <taxon>metagenomes</taxon>
        <taxon>ecological metagenomes</taxon>
    </lineage>
</organism>
<dbReference type="InterPro" id="IPR014721">
    <property type="entry name" value="Ribsml_uS5_D2-typ_fold_subgr"/>
</dbReference>
<feature type="domain" description="DNA mismatch repair protein S5" evidence="4">
    <location>
        <begin position="142"/>
        <end position="269"/>
    </location>
</feature>
<dbReference type="GO" id="GO:0032300">
    <property type="term" value="C:mismatch repair complex"/>
    <property type="evidence" value="ECO:0007669"/>
    <property type="project" value="InterPro"/>
</dbReference>
<dbReference type="InterPro" id="IPR013507">
    <property type="entry name" value="DNA_mismatch_S5_2-like"/>
</dbReference>
<dbReference type="InterPro" id="IPR002099">
    <property type="entry name" value="MutL/Mlh/PMS"/>
</dbReference>
<reference evidence="5" key="1">
    <citation type="journal article" date="2014" name="Front. Microbiol.">
        <title>High frequency of phylogenetically diverse reductive dehalogenase-homologous genes in deep subseafloor sedimentary metagenomes.</title>
        <authorList>
            <person name="Kawai M."/>
            <person name="Futagami T."/>
            <person name="Toyoda A."/>
            <person name="Takaki Y."/>
            <person name="Nishi S."/>
            <person name="Hori S."/>
            <person name="Arai W."/>
            <person name="Tsubouchi T."/>
            <person name="Morono Y."/>
            <person name="Uchiyama I."/>
            <person name="Ito T."/>
            <person name="Fujiyama A."/>
            <person name="Inagaki F."/>
            <person name="Takami H."/>
        </authorList>
    </citation>
    <scope>NUCLEOTIDE SEQUENCE</scope>
    <source>
        <strain evidence="5">Expedition CK06-06</strain>
    </source>
</reference>
<keyword evidence="3" id="KW-0234">DNA repair</keyword>
<sequence length="278" mass="30027">EVELAFNRYATSKIGNLDDLKSISSLGFRGEALPSIAAVAEVDIVTCAAGESAGNYLSLRDGTIVDKGSQGRSQGTTITVRGLFRKVPARLKFLKSPTTENSHIANVVSQYALAFPEVKFALLIDGRAVLRAPGSGQLIDTVAQVYGLEVAQNMLEIGSGDREWESGIATSSLLVAGMVGSPAISRSNRSYLSLFVNRRWISSRLLAWAVEEAYHGLLMQGKHPVAIINISLPPDEVDVNMHPTKTEVKFQSEHIVFGAVQKTVRRALIDLAPVPKIE</sequence>
<evidence type="ECO:0000256" key="2">
    <source>
        <dbReference type="ARBA" id="ARBA00022763"/>
    </source>
</evidence>
<dbReference type="GO" id="GO:0006298">
    <property type="term" value="P:mismatch repair"/>
    <property type="evidence" value="ECO:0007669"/>
    <property type="project" value="InterPro"/>
</dbReference>
<comment type="caution">
    <text evidence="5">The sequence shown here is derived from an EMBL/GenBank/DDBJ whole genome shotgun (WGS) entry which is preliminary data.</text>
</comment>
<feature type="non-terminal residue" evidence="5">
    <location>
        <position position="278"/>
    </location>
</feature>
<accession>X1FZM9</accession>
<dbReference type="PANTHER" id="PTHR10073">
    <property type="entry name" value="DNA MISMATCH REPAIR PROTEIN MLH, PMS, MUTL"/>
    <property type="match status" value="1"/>
</dbReference>
<dbReference type="GO" id="GO:0140664">
    <property type="term" value="F:ATP-dependent DNA damage sensor activity"/>
    <property type="evidence" value="ECO:0007669"/>
    <property type="project" value="InterPro"/>
</dbReference>
<dbReference type="PROSITE" id="PS00058">
    <property type="entry name" value="DNA_MISMATCH_REPAIR_1"/>
    <property type="match status" value="1"/>
</dbReference>
<dbReference type="InterPro" id="IPR036890">
    <property type="entry name" value="HATPase_C_sf"/>
</dbReference>
<dbReference type="InterPro" id="IPR014762">
    <property type="entry name" value="DNA_mismatch_repair_CS"/>
</dbReference>
<dbReference type="Pfam" id="PF01119">
    <property type="entry name" value="DNA_mis_repair"/>
    <property type="match status" value="1"/>
</dbReference>
<protein>
    <recommendedName>
        <fullName evidence="4">DNA mismatch repair protein S5 domain-containing protein</fullName>
    </recommendedName>
</protein>
<dbReference type="GO" id="GO:0005524">
    <property type="term" value="F:ATP binding"/>
    <property type="evidence" value="ECO:0007669"/>
    <property type="project" value="InterPro"/>
</dbReference>
<dbReference type="AlphaFoldDB" id="X1FZM9"/>
<keyword evidence="2" id="KW-0227">DNA damage</keyword>
<dbReference type="EMBL" id="BARU01023264">
    <property type="protein sequence ID" value="GAH51111.1"/>
    <property type="molecule type" value="Genomic_DNA"/>
</dbReference>
<dbReference type="SUPFAM" id="SSF55874">
    <property type="entry name" value="ATPase domain of HSP90 chaperone/DNA topoisomerase II/histidine kinase"/>
    <property type="match status" value="1"/>
</dbReference>
<dbReference type="Gene3D" id="3.30.565.10">
    <property type="entry name" value="Histidine kinase-like ATPase, C-terminal domain"/>
    <property type="match status" value="1"/>
</dbReference>
<dbReference type="Gene3D" id="3.30.230.10">
    <property type="match status" value="1"/>
</dbReference>
<dbReference type="InterPro" id="IPR038973">
    <property type="entry name" value="MutL/Mlh/Pms-like"/>
</dbReference>
<evidence type="ECO:0000259" key="4">
    <source>
        <dbReference type="SMART" id="SM01340"/>
    </source>
</evidence>
<evidence type="ECO:0000313" key="5">
    <source>
        <dbReference type="EMBL" id="GAH51111.1"/>
    </source>
</evidence>